<dbReference type="Pfam" id="PF13508">
    <property type="entry name" value="Acetyltransf_7"/>
    <property type="match status" value="1"/>
</dbReference>
<protein>
    <submittedName>
        <fullName evidence="4">GNAT family N-acetyltransferase</fullName>
    </submittedName>
</protein>
<dbReference type="InterPro" id="IPR050832">
    <property type="entry name" value="Bact_Acetyltransf"/>
</dbReference>
<dbReference type="InterPro" id="IPR016181">
    <property type="entry name" value="Acyl_CoA_acyltransferase"/>
</dbReference>
<organism evidence="4 5">
    <name type="scientific">Paracoccus suum</name>
    <dbReference type="NCBI Taxonomy" id="2259340"/>
    <lineage>
        <taxon>Bacteria</taxon>
        <taxon>Pseudomonadati</taxon>
        <taxon>Pseudomonadota</taxon>
        <taxon>Alphaproteobacteria</taxon>
        <taxon>Rhodobacterales</taxon>
        <taxon>Paracoccaceae</taxon>
        <taxon>Paracoccus</taxon>
    </lineage>
</organism>
<evidence type="ECO:0000256" key="1">
    <source>
        <dbReference type="ARBA" id="ARBA00022679"/>
    </source>
</evidence>
<keyword evidence="5" id="KW-1185">Reference proteome</keyword>
<evidence type="ECO:0000256" key="2">
    <source>
        <dbReference type="ARBA" id="ARBA00023315"/>
    </source>
</evidence>
<sequence>MTDAVPLLRPFTLRPGRAFDARDCARIVNDWIDREPWLPRARSEAEVVRHYREDVFPSQEVTVAEAAGEVAGFMAFLPAEREVTSLFVDRRGGGIGAALLNVAKARHHHLTLWAFEANKAARRFYLREGFRLTDRTAGDNDECMPDVQYRWDAP</sequence>
<dbReference type="PROSITE" id="PS51186">
    <property type="entry name" value="GNAT"/>
    <property type="match status" value="1"/>
</dbReference>
<name>A0A344PLT4_9RHOB</name>
<dbReference type="AlphaFoldDB" id="A0A344PLT4"/>
<gene>
    <name evidence="4" type="ORF">DRW48_12105</name>
</gene>
<keyword evidence="2" id="KW-0012">Acyltransferase</keyword>
<reference evidence="5" key="1">
    <citation type="submission" date="2018-07" db="EMBL/GenBank/DDBJ databases">
        <title>Genome sequencing of Paracoccus sp. SC2-6.</title>
        <authorList>
            <person name="Heo J."/>
            <person name="Kim S.-J."/>
            <person name="Kwon S.-W."/>
        </authorList>
    </citation>
    <scope>NUCLEOTIDE SEQUENCE [LARGE SCALE GENOMIC DNA]</scope>
    <source>
        <strain evidence="5">SC2-6</strain>
    </source>
</reference>
<evidence type="ECO:0000313" key="5">
    <source>
        <dbReference type="Proteomes" id="UP000252023"/>
    </source>
</evidence>
<dbReference type="SUPFAM" id="SSF55729">
    <property type="entry name" value="Acyl-CoA N-acyltransferases (Nat)"/>
    <property type="match status" value="1"/>
</dbReference>
<feature type="domain" description="N-acetyltransferase" evidence="3">
    <location>
        <begin position="11"/>
        <end position="154"/>
    </location>
</feature>
<proteinExistence type="predicted"/>
<dbReference type="Proteomes" id="UP000252023">
    <property type="component" value="Chromosome"/>
</dbReference>
<evidence type="ECO:0000313" key="4">
    <source>
        <dbReference type="EMBL" id="AXC50339.1"/>
    </source>
</evidence>
<dbReference type="RefSeq" id="WP_114076656.1">
    <property type="nucleotide sequence ID" value="NZ_CP030918.1"/>
</dbReference>
<dbReference type="PANTHER" id="PTHR43877">
    <property type="entry name" value="AMINOALKYLPHOSPHONATE N-ACETYLTRANSFERASE-RELATED-RELATED"/>
    <property type="match status" value="1"/>
</dbReference>
<evidence type="ECO:0000259" key="3">
    <source>
        <dbReference type="PROSITE" id="PS51186"/>
    </source>
</evidence>
<dbReference type="EMBL" id="CP030918">
    <property type="protein sequence ID" value="AXC50339.1"/>
    <property type="molecule type" value="Genomic_DNA"/>
</dbReference>
<dbReference type="Gene3D" id="3.40.630.30">
    <property type="match status" value="1"/>
</dbReference>
<accession>A0A344PLT4</accession>
<dbReference type="KEGG" id="pars:DRW48_12105"/>
<dbReference type="GO" id="GO:0016747">
    <property type="term" value="F:acyltransferase activity, transferring groups other than amino-acyl groups"/>
    <property type="evidence" value="ECO:0007669"/>
    <property type="project" value="InterPro"/>
</dbReference>
<dbReference type="InterPro" id="IPR000182">
    <property type="entry name" value="GNAT_dom"/>
</dbReference>
<dbReference type="OrthoDB" id="9797417at2"/>
<dbReference type="CDD" id="cd04301">
    <property type="entry name" value="NAT_SF"/>
    <property type="match status" value="1"/>
</dbReference>
<keyword evidence="1 4" id="KW-0808">Transferase</keyword>